<dbReference type="EMBL" id="JAZHPM010000004">
    <property type="protein sequence ID" value="MEF2290997.1"/>
    <property type="molecule type" value="Genomic_DNA"/>
</dbReference>
<dbReference type="PANTHER" id="PTHR13812:SF19">
    <property type="entry name" value="KETIMINE REDUCTASE MU-CRYSTALLIN"/>
    <property type="match status" value="1"/>
</dbReference>
<reference evidence="2" key="1">
    <citation type="submission" date="2016-11" db="EMBL/GenBank/DDBJ databases">
        <title>Complete genome sequence of Virgibacillus dokdonensis 21D, a halophilic bacterium isolated from the deep hypersaline anoxic basin Discovery in the Mediterranean Sea.</title>
        <authorList>
            <person name="Zeaiter Z."/>
            <person name="Booth J.M."/>
            <person name="Prosdocimi E.M."/>
            <person name="Mapelli F."/>
            <person name="Fusi M."/>
            <person name="Daffonchio D."/>
            <person name="Borin S."/>
            <person name="Crotti E."/>
        </authorList>
    </citation>
    <scope>NUCLEOTIDE SEQUENCE</scope>
    <source>
        <strain evidence="2">21D</strain>
    </source>
</reference>
<evidence type="ECO:0000256" key="1">
    <source>
        <dbReference type="ARBA" id="ARBA00008903"/>
    </source>
</evidence>
<dbReference type="PIRSF" id="PIRSF001439">
    <property type="entry name" value="CryM"/>
    <property type="match status" value="1"/>
</dbReference>
<dbReference type="Pfam" id="PF02423">
    <property type="entry name" value="OCD_Mu_crystall"/>
    <property type="match status" value="1"/>
</dbReference>
<dbReference type="GO" id="GO:0016829">
    <property type="term" value="F:lyase activity"/>
    <property type="evidence" value="ECO:0007669"/>
    <property type="project" value="UniProtKB-KW"/>
</dbReference>
<dbReference type="GO" id="GO:0019752">
    <property type="term" value="P:carboxylic acid metabolic process"/>
    <property type="evidence" value="ECO:0007669"/>
    <property type="project" value="UniProtKB-ARBA"/>
</dbReference>
<dbReference type="KEGG" id="vpn:A21D_02590"/>
<dbReference type="FunFam" id="3.40.50.720:FF:000311">
    <property type="entry name" value="Ornithine cyclodeaminase"/>
    <property type="match status" value="1"/>
</dbReference>
<evidence type="ECO:0000313" key="4">
    <source>
        <dbReference type="Proteomes" id="UP000234237"/>
    </source>
</evidence>
<dbReference type="InterPro" id="IPR036291">
    <property type="entry name" value="NAD(P)-bd_dom_sf"/>
</dbReference>
<evidence type="ECO:0000313" key="2">
    <source>
        <dbReference type="EMBL" id="AUJ25637.1"/>
    </source>
</evidence>
<dbReference type="GO" id="GO:0016491">
    <property type="term" value="F:oxidoreductase activity"/>
    <property type="evidence" value="ECO:0007669"/>
    <property type="project" value="UniProtKB-ARBA"/>
</dbReference>
<dbReference type="Gene3D" id="3.40.50.720">
    <property type="entry name" value="NAD(P)-binding Rossmann-like Domain"/>
    <property type="match status" value="1"/>
</dbReference>
<proteinExistence type="inferred from homology"/>
<dbReference type="EMBL" id="CP018622">
    <property type="protein sequence ID" value="AUJ25637.1"/>
    <property type="molecule type" value="Genomic_DNA"/>
</dbReference>
<dbReference type="InterPro" id="IPR023401">
    <property type="entry name" value="ODC_N"/>
</dbReference>
<sequence length="328" mass="36066">MLILSEKEIRENYFMLDAIKDLKQGLQAKNNAMIKNPHRTVIHLPTFNGSNLYMPSADVSLDIASVKVVSIFPDNPNQQKPTTQGVLMLTNATDGEHICFMNASFLTRLRTGALSAIATDKLARANAKVLGVIGTGSMAFEQVLGILAVRDIEEIILYNRTLEKAFAFKDKLIEWGVNNSIQVVQTVKSVMKSADIVNCSTRSNTPVFAGEDIQPGTHINGVGSFLPTMREVDVKTIKRADQIVVDDLDSAKEEAGELIYAASQSNWDFSKVFAELNELIRQEHIIRPSDEAITFFKSVGTAYFDLAVARGIYAKALSIGFGKTVDFA</sequence>
<dbReference type="Proteomes" id="UP001356080">
    <property type="component" value="Unassembled WGS sequence"/>
</dbReference>
<keyword evidence="2" id="KW-0456">Lyase</keyword>
<dbReference type="EC" id="4.3.1.28" evidence="2"/>
<dbReference type="GO" id="GO:0005737">
    <property type="term" value="C:cytoplasm"/>
    <property type="evidence" value="ECO:0007669"/>
    <property type="project" value="TreeGrafter"/>
</dbReference>
<reference evidence="4" key="2">
    <citation type="submission" date="2016-11" db="EMBL/GenBank/DDBJ databases">
        <title>Complete genome sequence of Virgibacillus pantothenticus 21D, a halophilic bacterium isolated from the deep hypersaline anoxic basin Discovery in the Mediterranean Sea.</title>
        <authorList>
            <person name="Zeaiter Z."/>
            <person name="Booth J.M."/>
            <person name="Prosdocimi E.M."/>
            <person name="Mapelli F."/>
            <person name="Fusi M."/>
            <person name="Daffonchio D."/>
            <person name="Borin S."/>
            <person name="Crotti E."/>
        </authorList>
    </citation>
    <scope>NUCLEOTIDE SEQUENCE [LARGE SCALE GENOMIC DNA]</scope>
    <source>
        <strain evidence="4">21D</strain>
    </source>
</reference>
<dbReference type="Proteomes" id="UP000234237">
    <property type="component" value="Chromosome"/>
</dbReference>
<reference evidence="3 5" key="3">
    <citation type="submission" date="2024-01" db="EMBL/GenBank/DDBJ databases">
        <title>Survival strategy associated with biotechnological potential of Virgibacillus dokdonensis T4.6 isolated from salt-fermented shrimp paste.</title>
        <authorList>
            <person name="Doan T.V."/>
            <person name="Quach N.T."/>
            <person name="Phi Q.-T."/>
        </authorList>
    </citation>
    <scope>NUCLEOTIDE SEQUENCE [LARGE SCALE GENOMIC DNA]</scope>
    <source>
        <strain evidence="3 5">T4.6</strain>
    </source>
</reference>
<comment type="similarity">
    <text evidence="1">Belongs to the ornithine cyclodeaminase/mu-crystallin family.</text>
</comment>
<dbReference type="Gene3D" id="3.30.1780.10">
    <property type="entry name" value="ornithine cyclodeaminase, domain 1"/>
    <property type="match status" value="1"/>
</dbReference>
<name>A0A2K9J108_9BACI</name>
<dbReference type="SUPFAM" id="SSF51735">
    <property type="entry name" value="NAD(P)-binding Rossmann-fold domains"/>
    <property type="match status" value="1"/>
</dbReference>
<dbReference type="RefSeq" id="WP_101933652.1">
    <property type="nucleotide sequence ID" value="NZ_CP018622.1"/>
</dbReference>
<evidence type="ECO:0000313" key="5">
    <source>
        <dbReference type="Proteomes" id="UP001356080"/>
    </source>
</evidence>
<accession>A0A2K9J108</accession>
<dbReference type="AlphaFoldDB" id="A0A2K9J108"/>
<dbReference type="PANTHER" id="PTHR13812">
    <property type="entry name" value="KETIMINE REDUCTASE MU-CRYSTALLIN"/>
    <property type="match status" value="1"/>
</dbReference>
<organism evidence="2 4">
    <name type="scientific">Virgibacillus dokdonensis</name>
    <dbReference type="NCBI Taxonomy" id="302167"/>
    <lineage>
        <taxon>Bacteria</taxon>
        <taxon>Bacillati</taxon>
        <taxon>Bacillota</taxon>
        <taxon>Bacilli</taxon>
        <taxon>Bacillales</taxon>
        <taxon>Bacillaceae</taxon>
        <taxon>Virgibacillus</taxon>
    </lineage>
</organism>
<dbReference type="STRING" id="302167.GCA_900166595_01399"/>
<dbReference type="InterPro" id="IPR003462">
    <property type="entry name" value="ODC_Mu_crystall"/>
</dbReference>
<gene>
    <name evidence="2" type="primary">rapL</name>
    <name evidence="2" type="ORF">A21D_02590</name>
    <name evidence="3" type="ORF">V2W34_03090</name>
</gene>
<protein>
    <submittedName>
        <fullName evidence="2">L-lysine cyclodeaminase</fullName>
        <ecNumber evidence="2">4.3.1.28</ecNumber>
    </submittedName>
    <submittedName>
        <fullName evidence="3">Ornithine cyclodeaminase family protein</fullName>
    </submittedName>
</protein>
<keyword evidence="5" id="KW-1185">Reference proteome</keyword>
<evidence type="ECO:0000313" key="3">
    <source>
        <dbReference type="EMBL" id="MEF2290997.1"/>
    </source>
</evidence>